<dbReference type="SUPFAM" id="SSF100920">
    <property type="entry name" value="Heat shock protein 70kD (HSP70), peptide-binding domain"/>
    <property type="match status" value="1"/>
</dbReference>
<dbReference type="InterPro" id="IPR029048">
    <property type="entry name" value="HSP70_C_sf"/>
</dbReference>
<dbReference type="Gene3D" id="1.20.1270.10">
    <property type="match status" value="1"/>
</dbReference>
<evidence type="ECO:0000313" key="5">
    <source>
        <dbReference type="EMBL" id="KAB5524622.1"/>
    </source>
</evidence>
<dbReference type="Gene3D" id="3.90.640.10">
    <property type="entry name" value="Actin, Chain A, domain 4"/>
    <property type="match status" value="1"/>
</dbReference>
<dbReference type="Gene3D" id="3.30.420.40">
    <property type="match status" value="4"/>
</dbReference>
<keyword evidence="3" id="KW-0067">ATP-binding</keyword>
<dbReference type="InterPro" id="IPR013126">
    <property type="entry name" value="Hsp_70_fam"/>
</dbReference>
<dbReference type="Proteomes" id="UP000326939">
    <property type="component" value="Chromosome 15"/>
</dbReference>
<evidence type="ECO:0000256" key="2">
    <source>
        <dbReference type="ARBA" id="ARBA00022741"/>
    </source>
</evidence>
<reference evidence="6" key="1">
    <citation type="journal article" date="2019" name="Gigascience">
        <title>De novo genome assembly of the endangered Acer yangbiense, a plant species with extremely small populations endemic to Yunnan Province, China.</title>
        <authorList>
            <person name="Yang J."/>
            <person name="Wariss H.M."/>
            <person name="Tao L."/>
            <person name="Zhang R."/>
            <person name="Yun Q."/>
            <person name="Hollingsworth P."/>
            <person name="Dao Z."/>
            <person name="Luo G."/>
            <person name="Guo H."/>
            <person name="Ma Y."/>
            <person name="Sun W."/>
        </authorList>
    </citation>
    <scope>NUCLEOTIDE SEQUENCE [LARGE SCALE GENOMIC DNA]</scope>
    <source>
        <strain evidence="6">cv. br00</strain>
    </source>
</reference>
<comment type="caution">
    <text evidence="5">The sequence shown here is derived from an EMBL/GenBank/DDBJ whole genome shotgun (WGS) entry which is preliminary data.</text>
</comment>
<keyword evidence="2" id="KW-0547">Nucleotide-binding</keyword>
<organism evidence="5 6">
    <name type="scientific">Salix brachista</name>
    <dbReference type="NCBI Taxonomy" id="2182728"/>
    <lineage>
        <taxon>Eukaryota</taxon>
        <taxon>Viridiplantae</taxon>
        <taxon>Streptophyta</taxon>
        <taxon>Embryophyta</taxon>
        <taxon>Tracheophyta</taxon>
        <taxon>Spermatophyta</taxon>
        <taxon>Magnoliopsida</taxon>
        <taxon>eudicotyledons</taxon>
        <taxon>Gunneridae</taxon>
        <taxon>Pentapetalae</taxon>
        <taxon>rosids</taxon>
        <taxon>fabids</taxon>
        <taxon>Malpighiales</taxon>
        <taxon>Salicaceae</taxon>
        <taxon>Saliceae</taxon>
        <taxon>Salix</taxon>
    </lineage>
</organism>
<name>A0A5N5K005_9ROSI</name>
<evidence type="ECO:0000256" key="3">
    <source>
        <dbReference type="ARBA" id="ARBA00022840"/>
    </source>
</evidence>
<dbReference type="GO" id="GO:0140662">
    <property type="term" value="F:ATP-dependent protein folding chaperone"/>
    <property type="evidence" value="ECO:0007669"/>
    <property type="project" value="InterPro"/>
</dbReference>
<dbReference type="AlphaFoldDB" id="A0A5N5K005"/>
<accession>A0A5N5K005</accession>
<dbReference type="EMBL" id="VDCV01000015">
    <property type="protein sequence ID" value="KAB5524622.1"/>
    <property type="molecule type" value="Genomic_DNA"/>
</dbReference>
<proteinExistence type="inferred from homology"/>
<evidence type="ECO:0000256" key="4">
    <source>
        <dbReference type="SAM" id="Coils"/>
    </source>
</evidence>
<protein>
    <submittedName>
        <fullName evidence="5">Uncharacterized protein</fullName>
    </submittedName>
</protein>
<feature type="coiled-coil region" evidence="4">
    <location>
        <begin position="231"/>
        <end position="292"/>
    </location>
</feature>
<dbReference type="InterPro" id="IPR029047">
    <property type="entry name" value="HSP70_peptide-bd_sf"/>
</dbReference>
<dbReference type="InterPro" id="IPR043129">
    <property type="entry name" value="ATPase_NBD"/>
</dbReference>
<gene>
    <name evidence="5" type="ORF">DKX38_022371</name>
</gene>
<evidence type="ECO:0000256" key="1">
    <source>
        <dbReference type="ARBA" id="ARBA00007381"/>
    </source>
</evidence>
<keyword evidence="6" id="KW-1185">Reference proteome</keyword>
<keyword evidence="4" id="KW-0175">Coiled coil</keyword>
<dbReference type="SUPFAM" id="SSF53067">
    <property type="entry name" value="Actin-like ATPase domain"/>
    <property type="match status" value="1"/>
</dbReference>
<dbReference type="GO" id="GO:0005524">
    <property type="term" value="F:ATP binding"/>
    <property type="evidence" value="ECO:0007669"/>
    <property type="project" value="UniProtKB-KW"/>
</dbReference>
<dbReference type="Pfam" id="PF00012">
    <property type="entry name" value="HSP70"/>
    <property type="match status" value="3"/>
</dbReference>
<comment type="similarity">
    <text evidence="1">Belongs to the heat shock protein 70 family.</text>
</comment>
<dbReference type="PANTHER" id="PTHR19375">
    <property type="entry name" value="HEAT SHOCK PROTEIN 70KDA"/>
    <property type="match status" value="1"/>
</dbReference>
<dbReference type="Gene3D" id="2.60.34.10">
    <property type="entry name" value="Substrate Binding Domain Of DNAk, Chain A, domain 1"/>
    <property type="match status" value="1"/>
</dbReference>
<dbReference type="SUPFAM" id="SSF100934">
    <property type="entry name" value="Heat shock protein 70kD (HSP70), C-terminal subdomain"/>
    <property type="match status" value="1"/>
</dbReference>
<dbReference type="FunFam" id="3.30.420.40:FF:000135">
    <property type="entry name" value="Heat shock cognate 71 kDa protein"/>
    <property type="match status" value="1"/>
</dbReference>
<evidence type="ECO:0000313" key="6">
    <source>
        <dbReference type="Proteomes" id="UP000326939"/>
    </source>
</evidence>
<sequence>MIKEESYFNDTQRQASKDASVIAGVKVARIASCLDKKGGEKNILVFDRGGGTFDVSILTIDNGVFEVLTTNGDTHLGGEDFDQRIMEYFIKLIKKKHGKDVRVEIESLFDDVDFSKPLTRASTRIPKVQQLLKDYFNGKEPNKGVNPDEVVAYGVAIQGGILSGEGGDETKDILLLDVAPLTLELKLSKMEVTFEVDANGILNVKDEDKASGKSEKITITNDKGRLSQEEIEQMVQEAEEFAEEDRKVKEKIDARNILETYVYNMKNQVNDKDKLADKLQAYEKEIETVVKEAVEWYKFKHFPASCSVLVVASKGSSSSSNIESFTPSFSMDDVASIIKHIMSIGTTSSPFIALSATSGTSSWFFDSACYNHMTSDLDAFSSKTSSSSIPSIYITDGSNITVSHTGFYDKTDP</sequence>